<keyword evidence="3" id="KW-0282">Flagellum</keyword>
<sequence length="1047" mass="119167">MSRFRERIILANDDDADDDGGEDFFGRNNLNFGDNITEERERENDLYKGYNEFHPALDIRNLQNDDEFSETLNKSRLGRVSAYGNRSRLIGSTNSTAATAFTRSNHGLKSRRTALSRGTGAMRSALGTGATNRPATAIRGAGYTSQNAQNRLFDPLGLAERGNLSTSSTFHLQDESTPEWKIKQLEKQIMLLLDESVAMAVNHGDFSQSLDLAKDCVAKERSLNRLKENSGLMETFGPNHDLTFATMFNLAERYSDAKMWSESINIYQAILKNRSFINQGRLRINIGEIYFRQQQYPKAIKFFRMALDQISTTQNELRWKLMKNIGLAFVRLQQYLDAITTFEFILSERSDWDDPETIFHLILCYYALNDCDKMKYCFNKLLQVRVEDQFEDRYGHHEILTNGGTVFSGFTSEGLQKNSNGSDRIGQSNRSASPVLLIRDEQDHYNNLLLDAIRNDKLRQFEKAYINHVEWCILTSAKLISPTIETENGNTNRANPQVELMRTKNSDEKLASSISGYDWCLEQLNRMALQSSATSFGFNSGLNFVHLADELELYKAAKHLRSRGFDEAMETFKSFERKDRMMVSKNNASGSSTLGNRQGSTTPGSNRTSSASARIISTAATNLSFLYLLQKKFDLAEKYADEAIAMDRYCIGAILNKGNLYYIQNDYQSATEFYHEVIANNSTVFEAYFNLALAERNLGNYDKALDALYRLQTIIRVSSGEQQNHTINQKIINSIQVELLYQIGSIYDSMGNQDQAKDYFQKVLNLVPTDIELLVKLADIALIENNRKQALNYLQEAHRYFPSHIPTIERLASYYIEMKMYNQTIKHLQQLADIQPNEIRWQLMIAASYRRAGNHSQSLATYENIHQRFPENLDCLKFLLRLCSELNARDAHSYDNLIEKYSIILKRLEKTKELREEQKLTSSRSTTAAGRNSKNSFQSSREGSAATTNSSTNSSASGSSGYMTSFTNTGLKSITPTKTSLTNSLHSHNESQSNISAIVDEVVEQLDSNLKRPLTSWRRGDKINSNNENQFDEDFLIDTNLDEMLPD</sequence>
<dbReference type="PANTHER" id="PTHR44117">
    <property type="entry name" value="INTRAFLAGELLAR TRANSPORT PROTEIN 88 HOMOLOG"/>
    <property type="match status" value="1"/>
</dbReference>
<evidence type="ECO:0000313" key="3">
    <source>
        <dbReference type="EMBL" id="KAF7492251.1"/>
    </source>
</evidence>
<dbReference type="PROSITE" id="PS50005">
    <property type="entry name" value="TPR"/>
    <property type="match status" value="2"/>
</dbReference>
<dbReference type="Gene3D" id="1.25.40.10">
    <property type="entry name" value="Tetratricopeptide repeat domain"/>
    <property type="match status" value="3"/>
</dbReference>
<gene>
    <name evidence="3" type="ORF">SSS_9157</name>
</gene>
<dbReference type="GO" id="GO:0042073">
    <property type="term" value="P:intraciliary transport"/>
    <property type="evidence" value="ECO:0007669"/>
    <property type="project" value="TreeGrafter"/>
</dbReference>
<dbReference type="AlphaFoldDB" id="A0A834R8X9"/>
<dbReference type="EnsemblMetazoa" id="SSS_9157s_mrna">
    <property type="protein sequence ID" value="KAF7492251.1"/>
    <property type="gene ID" value="SSS_9157"/>
</dbReference>
<keyword evidence="3" id="KW-0966">Cell projection</keyword>
<keyword evidence="1" id="KW-0802">TPR repeat</keyword>
<dbReference type="Pfam" id="PF13174">
    <property type="entry name" value="TPR_6"/>
    <property type="match status" value="1"/>
</dbReference>
<feature type="repeat" description="TPR" evidence="1">
    <location>
        <begin position="737"/>
        <end position="770"/>
    </location>
</feature>
<dbReference type="Proteomes" id="UP000070412">
    <property type="component" value="Unassembled WGS sequence"/>
</dbReference>
<protein>
    <submittedName>
        <fullName evidence="3">Intraflagellar transport protein 88 -like protein</fullName>
    </submittedName>
</protein>
<dbReference type="GO" id="GO:0036064">
    <property type="term" value="C:ciliary basal body"/>
    <property type="evidence" value="ECO:0007669"/>
    <property type="project" value="TreeGrafter"/>
</dbReference>
<evidence type="ECO:0000256" key="2">
    <source>
        <dbReference type="SAM" id="MobiDB-lite"/>
    </source>
</evidence>
<dbReference type="InterPro" id="IPR019734">
    <property type="entry name" value="TPR_rpt"/>
</dbReference>
<dbReference type="Pfam" id="PF13432">
    <property type="entry name" value="TPR_16"/>
    <property type="match status" value="1"/>
</dbReference>
<feature type="compositionally biased region" description="Polar residues" evidence="2">
    <location>
        <begin position="585"/>
        <end position="604"/>
    </location>
</feature>
<feature type="compositionally biased region" description="Low complexity" evidence="2">
    <location>
        <begin position="943"/>
        <end position="961"/>
    </location>
</feature>
<feature type="region of interest" description="Disordered" evidence="2">
    <location>
        <begin position="585"/>
        <end position="609"/>
    </location>
</feature>
<proteinExistence type="predicted"/>
<reference evidence="3" key="2">
    <citation type="submission" date="2020-01" db="EMBL/GenBank/DDBJ databases">
        <authorList>
            <person name="Korhonen P.K.K."/>
            <person name="Guangxu M.G."/>
            <person name="Wang T.W."/>
            <person name="Stroehlein A.J.S."/>
            <person name="Young N.D."/>
            <person name="Ang C.-S.A."/>
            <person name="Fernando D.W.F."/>
            <person name="Lu H.L."/>
            <person name="Taylor S.T."/>
            <person name="Ehtesham M.E.M."/>
            <person name="Najaraj S.H.N."/>
            <person name="Harsha G.H.G."/>
            <person name="Madugundu A.M."/>
            <person name="Renuse S.R."/>
            <person name="Holt D.H."/>
            <person name="Pandey A.P."/>
            <person name="Papenfuss A.P."/>
            <person name="Gasser R.B.G."/>
            <person name="Fischer K.F."/>
        </authorList>
    </citation>
    <scope>NUCLEOTIDE SEQUENCE</scope>
    <source>
        <strain evidence="3">SSS_KF_BRIS2020</strain>
    </source>
</reference>
<dbReference type="InterPro" id="IPR011990">
    <property type="entry name" value="TPR-like_helical_dom_sf"/>
</dbReference>
<evidence type="ECO:0000256" key="1">
    <source>
        <dbReference type="PROSITE-ProRule" id="PRU00339"/>
    </source>
</evidence>
<dbReference type="SUPFAM" id="SSF48452">
    <property type="entry name" value="TPR-like"/>
    <property type="match status" value="2"/>
</dbReference>
<dbReference type="GO" id="GO:0005814">
    <property type="term" value="C:centriole"/>
    <property type="evidence" value="ECO:0007669"/>
    <property type="project" value="TreeGrafter"/>
</dbReference>
<dbReference type="SMART" id="SM00028">
    <property type="entry name" value="TPR"/>
    <property type="match status" value="11"/>
</dbReference>
<keyword evidence="3" id="KW-0969">Cilium</keyword>
<dbReference type="GO" id="GO:0097730">
    <property type="term" value="C:non-motile cilium"/>
    <property type="evidence" value="ECO:0007669"/>
    <property type="project" value="TreeGrafter"/>
</dbReference>
<dbReference type="GO" id="GO:0019894">
    <property type="term" value="F:kinesin binding"/>
    <property type="evidence" value="ECO:0007669"/>
    <property type="project" value="TreeGrafter"/>
</dbReference>
<feature type="repeat" description="TPR" evidence="1">
    <location>
        <begin position="280"/>
        <end position="313"/>
    </location>
</feature>
<dbReference type="GO" id="GO:1905515">
    <property type="term" value="P:non-motile cilium assembly"/>
    <property type="evidence" value="ECO:0007669"/>
    <property type="project" value="TreeGrafter"/>
</dbReference>
<dbReference type="PANTHER" id="PTHR44117:SF1">
    <property type="entry name" value="INTRAFLAGELLAR TRANSPORT PROTEIN 88 HOMOLOG"/>
    <property type="match status" value="1"/>
</dbReference>
<feature type="region of interest" description="Disordered" evidence="2">
    <location>
        <begin position="915"/>
        <end position="961"/>
    </location>
</feature>
<reference evidence="5" key="1">
    <citation type="journal article" date="2020" name="PLoS Negl. Trop. Dis.">
        <title>High-quality nuclear genome for Sarcoptes scabiei-A critical resource for a neglected parasite.</title>
        <authorList>
            <person name="Korhonen P.K."/>
            <person name="Gasser R.B."/>
            <person name="Ma G."/>
            <person name="Wang T."/>
            <person name="Stroehlein A.J."/>
            <person name="Young N.D."/>
            <person name="Ang C.S."/>
            <person name="Fernando D.D."/>
            <person name="Lu H.C."/>
            <person name="Taylor S."/>
            <person name="Reynolds S.L."/>
            <person name="Mofiz E."/>
            <person name="Najaraj S.H."/>
            <person name="Gowda H."/>
            <person name="Madugundu A."/>
            <person name="Renuse S."/>
            <person name="Holt D."/>
            <person name="Pandey A."/>
            <person name="Papenfuss A.T."/>
            <person name="Fischer K."/>
        </authorList>
    </citation>
    <scope>NUCLEOTIDE SEQUENCE [LARGE SCALE GENOMIC DNA]</scope>
</reference>
<dbReference type="Pfam" id="PF13181">
    <property type="entry name" value="TPR_8"/>
    <property type="match status" value="1"/>
</dbReference>
<name>A0A834R8X9_SARSC</name>
<evidence type="ECO:0000313" key="4">
    <source>
        <dbReference type="EnsemblMetazoa" id="KAF7492251.1"/>
    </source>
</evidence>
<dbReference type="PROSITE" id="PS50293">
    <property type="entry name" value="TPR_REGION"/>
    <property type="match status" value="1"/>
</dbReference>
<organism evidence="3">
    <name type="scientific">Sarcoptes scabiei</name>
    <name type="common">Itch mite</name>
    <name type="synonym">Acarus scabiei</name>
    <dbReference type="NCBI Taxonomy" id="52283"/>
    <lineage>
        <taxon>Eukaryota</taxon>
        <taxon>Metazoa</taxon>
        <taxon>Ecdysozoa</taxon>
        <taxon>Arthropoda</taxon>
        <taxon>Chelicerata</taxon>
        <taxon>Arachnida</taxon>
        <taxon>Acari</taxon>
        <taxon>Acariformes</taxon>
        <taxon>Sarcoptiformes</taxon>
        <taxon>Astigmata</taxon>
        <taxon>Psoroptidia</taxon>
        <taxon>Sarcoptoidea</taxon>
        <taxon>Sarcoptidae</taxon>
        <taxon>Sarcoptinae</taxon>
        <taxon>Sarcoptes</taxon>
    </lineage>
</organism>
<evidence type="ECO:0000313" key="5">
    <source>
        <dbReference type="Proteomes" id="UP000070412"/>
    </source>
</evidence>
<accession>A0A834R8X9</accession>
<dbReference type="GO" id="GO:0097546">
    <property type="term" value="C:ciliary base"/>
    <property type="evidence" value="ECO:0007669"/>
    <property type="project" value="TreeGrafter"/>
</dbReference>
<feature type="compositionally biased region" description="Polar residues" evidence="2">
    <location>
        <begin position="922"/>
        <end position="942"/>
    </location>
</feature>
<dbReference type="OrthoDB" id="1926212at2759"/>
<reference evidence="4" key="3">
    <citation type="submission" date="2022-06" db="UniProtKB">
        <authorList>
            <consortium name="EnsemblMetazoa"/>
        </authorList>
    </citation>
    <scope>IDENTIFICATION</scope>
</reference>
<dbReference type="EMBL" id="WVUK01000056">
    <property type="protein sequence ID" value="KAF7492251.1"/>
    <property type="molecule type" value="Genomic_DNA"/>
</dbReference>
<keyword evidence="5" id="KW-1185">Reference proteome</keyword>